<feature type="compositionally biased region" description="Low complexity" evidence="1">
    <location>
        <begin position="982"/>
        <end position="991"/>
    </location>
</feature>
<feature type="region of interest" description="Disordered" evidence="1">
    <location>
        <begin position="801"/>
        <end position="825"/>
    </location>
</feature>
<feature type="region of interest" description="Disordered" evidence="1">
    <location>
        <begin position="264"/>
        <end position="315"/>
    </location>
</feature>
<feature type="compositionally biased region" description="Low complexity" evidence="1">
    <location>
        <begin position="190"/>
        <end position="205"/>
    </location>
</feature>
<feature type="compositionally biased region" description="Polar residues" evidence="1">
    <location>
        <begin position="26"/>
        <end position="54"/>
    </location>
</feature>
<feature type="compositionally biased region" description="Low complexity" evidence="1">
    <location>
        <begin position="477"/>
        <end position="508"/>
    </location>
</feature>
<sequence>MPDFPPTLPVLNSTSRPESPMGFVNGSHTHQPTSLQYTAPTQTSPRDHSSSSLVESDMLTVKTPANTASGKPSSEIRPSSVYPPEVRSVVKHSSVNFVDHPVRPTPSPGIQSARIDSKQRYESDLQILRRIKLDISSGHHTSYSAIIKPLALKSVSVTAEEAESQHSAATGLPPASSIHALPSTHRPKDSSLSTTTETAVETVLLPDTDEPIEILTDSSTSSTPASIPSITAPRSVLASRIIGNGPPVPTGPSALKDRLLSANHENASRGPSTNIAKFDPSVLPPTQPRAHAEGAAGRRQKRPKVDLDSSRDGPNAMMLDYSGMYDEVPAAPATAGTVDVSKVAVPDTTSEVMIKSSKKVAPAAHQTSFHPTATTTTTTAAIKAAPLSSNDASSLHVRSQPAHTKPHELRSNISPAQPIISDSPTGGLPHGGADEEQGDQMDEEEAEIETFLTSCIEDSSATVDSDTERVDLSKSTPINTTSRSASSSSTSSSTSSINKSNSPSINPTEIEKDGRIQMSIFEPRKLVSSIVQLSTNSVPTPIPVVSSAISSWWNWRVPLMRSRAQEPKTDSESVVSPIITEVPPASSSSSSSSLHSVTGEKDALKKVTKEASREQEEKEERERLALRTKRKKRELEQQQYERVPDRPGLTNRRGPKQALKEKERRDREREAKDYKEARLNPMDKGKERSLGKGGDRYHPYERSTNGLTSPNKSTSLHSRLASRGSELPARSFDLSSDRRPEDKFPYRYDASDVNADIISAKPNVHGAKTNARSVSLGLNDNYRPGKAQGIEIIRDDLSIRQYPKPFSPSPVHAHAHVPPPAYQSGPVQSSAYPFRYQPPGPHLPPLPPPPIMDPPSTGYTRNKMSNGHNESSDWSNTVRHAPAGYRDPFPHRQQLLPQQQQQHPPPPAHPIYPHADPSTLSRHPSSSFEPLPNGNRTINNTSASRPGPNDSNLEILREMQALKEKLAMLEQQASGSGGRGGDASSAPLHTLPIPPPHPQPCPYVHHEQQHQHIQQEQHRYQQGYPPYGAPPFAPSQSSRVRNLPPRTFEGGQEKGWTATRLEGGLGGRFSDQSVPPAYQLQQPPPPPPPQQRDQTWAREDEESRRRGWR</sequence>
<feature type="compositionally biased region" description="Pro residues" evidence="1">
    <location>
        <begin position="838"/>
        <end position="853"/>
    </location>
</feature>
<feature type="compositionally biased region" description="Basic and acidic residues" evidence="1">
    <location>
        <begin position="1004"/>
        <end position="1019"/>
    </location>
</feature>
<feature type="compositionally biased region" description="Basic and acidic residues" evidence="1">
    <location>
        <begin position="598"/>
        <end position="625"/>
    </location>
</feature>
<proteinExistence type="predicted"/>
<organism evidence="2">
    <name type="scientific">Phaffia rhodozyma</name>
    <name type="common">Yeast</name>
    <name type="synonym">Xanthophyllomyces dendrorhous</name>
    <dbReference type="NCBI Taxonomy" id="264483"/>
    <lineage>
        <taxon>Eukaryota</taxon>
        <taxon>Fungi</taxon>
        <taxon>Dikarya</taxon>
        <taxon>Basidiomycota</taxon>
        <taxon>Agaricomycotina</taxon>
        <taxon>Tremellomycetes</taxon>
        <taxon>Cystofilobasidiales</taxon>
        <taxon>Mrakiaceae</taxon>
        <taxon>Phaffia</taxon>
    </lineage>
</organism>
<reference evidence="2" key="1">
    <citation type="submission" date="2014-08" db="EMBL/GenBank/DDBJ databases">
        <authorList>
            <person name="Sharma Rahul"/>
            <person name="Thines Marco"/>
        </authorList>
    </citation>
    <scope>NUCLEOTIDE SEQUENCE</scope>
</reference>
<feature type="compositionally biased region" description="Basic and acidic residues" evidence="1">
    <location>
        <begin position="1095"/>
        <end position="1109"/>
    </location>
</feature>
<feature type="compositionally biased region" description="Polar residues" evidence="1">
    <location>
        <begin position="264"/>
        <end position="275"/>
    </location>
</feature>
<feature type="compositionally biased region" description="Low complexity" evidence="1">
    <location>
        <begin position="218"/>
        <end position="228"/>
    </location>
</feature>
<accession>A0A0F7SKW4</accession>
<feature type="compositionally biased region" description="Basic and acidic residues" evidence="1">
    <location>
        <begin position="735"/>
        <end position="747"/>
    </location>
</feature>
<evidence type="ECO:0000313" key="2">
    <source>
        <dbReference type="EMBL" id="CDZ98288.1"/>
    </source>
</evidence>
<feature type="compositionally biased region" description="Polar residues" evidence="1">
    <location>
        <begin position="702"/>
        <end position="717"/>
    </location>
</feature>
<feature type="region of interest" description="Disordered" evidence="1">
    <location>
        <begin position="563"/>
        <end position="747"/>
    </location>
</feature>
<feature type="compositionally biased region" description="Basic and acidic residues" evidence="1">
    <location>
        <begin position="658"/>
        <end position="701"/>
    </location>
</feature>
<name>A0A0F7SKW4_PHARH</name>
<dbReference type="AlphaFoldDB" id="A0A0F7SKW4"/>
<feature type="region of interest" description="Disordered" evidence="1">
    <location>
        <begin position="1"/>
        <end position="57"/>
    </location>
</feature>
<feature type="compositionally biased region" description="Polar residues" evidence="1">
    <location>
        <begin position="388"/>
        <end position="397"/>
    </location>
</feature>
<feature type="region of interest" description="Disordered" evidence="1">
    <location>
        <begin position="388"/>
        <end position="516"/>
    </location>
</feature>
<feature type="compositionally biased region" description="Polar residues" evidence="1">
    <location>
        <begin position="918"/>
        <end position="951"/>
    </location>
</feature>
<feature type="compositionally biased region" description="Pro residues" evidence="1">
    <location>
        <begin position="992"/>
        <end position="1001"/>
    </location>
</feature>
<evidence type="ECO:0000256" key="1">
    <source>
        <dbReference type="SAM" id="MobiDB-lite"/>
    </source>
</evidence>
<feature type="compositionally biased region" description="Acidic residues" evidence="1">
    <location>
        <begin position="434"/>
        <end position="448"/>
    </location>
</feature>
<protein>
    <submittedName>
        <fullName evidence="2">Uncharacterized protein</fullName>
    </submittedName>
</protein>
<feature type="compositionally biased region" description="Polar residues" evidence="1">
    <location>
        <begin position="857"/>
        <end position="878"/>
    </location>
</feature>
<feature type="region of interest" description="Disordered" evidence="1">
    <location>
        <begin position="163"/>
        <end position="228"/>
    </location>
</feature>
<feature type="region of interest" description="Disordered" evidence="1">
    <location>
        <begin position="838"/>
        <end position="951"/>
    </location>
</feature>
<dbReference type="EMBL" id="LN483326">
    <property type="protein sequence ID" value="CDZ98288.1"/>
    <property type="molecule type" value="Genomic_DNA"/>
</dbReference>
<feature type="compositionally biased region" description="Polar residues" evidence="1">
    <location>
        <begin position="411"/>
        <end position="424"/>
    </location>
</feature>
<feature type="region of interest" description="Disordered" evidence="1">
    <location>
        <begin position="971"/>
        <end position="1109"/>
    </location>
</feature>
<feature type="region of interest" description="Disordered" evidence="1">
    <location>
        <begin position="98"/>
        <end position="117"/>
    </location>
</feature>
<feature type="compositionally biased region" description="Low complexity" evidence="1">
    <location>
        <begin position="891"/>
        <end position="902"/>
    </location>
</feature>
<feature type="compositionally biased region" description="Polar residues" evidence="1">
    <location>
        <begin position="451"/>
        <end position="464"/>
    </location>
</feature>